<dbReference type="InterPro" id="IPR056823">
    <property type="entry name" value="TEN-like_YD-shell"/>
</dbReference>
<comment type="caution">
    <text evidence="4">The sequence shown here is derived from an EMBL/GenBank/DDBJ whole genome shotgun (WGS) entry which is preliminary data.</text>
</comment>
<dbReference type="PANTHER" id="PTHR32305:SF15">
    <property type="entry name" value="PROTEIN RHSA-RELATED"/>
    <property type="match status" value="1"/>
</dbReference>
<dbReference type="NCBIfam" id="TIGR03696">
    <property type="entry name" value="Rhs_assc_core"/>
    <property type="match status" value="1"/>
</dbReference>
<gene>
    <name evidence="4" type="ORF">Rcae01_04539</name>
</gene>
<dbReference type="InterPro" id="IPR006530">
    <property type="entry name" value="YD"/>
</dbReference>
<feature type="region of interest" description="Disordered" evidence="2">
    <location>
        <begin position="189"/>
        <end position="216"/>
    </location>
</feature>
<organism evidence="4 5">
    <name type="scientific">Novipirellula caenicola</name>
    <dbReference type="NCBI Taxonomy" id="1536901"/>
    <lineage>
        <taxon>Bacteria</taxon>
        <taxon>Pseudomonadati</taxon>
        <taxon>Planctomycetota</taxon>
        <taxon>Planctomycetia</taxon>
        <taxon>Pirellulales</taxon>
        <taxon>Pirellulaceae</taxon>
        <taxon>Novipirellula</taxon>
    </lineage>
</organism>
<dbReference type="Proteomes" id="UP001416858">
    <property type="component" value="Unassembled WGS sequence"/>
</dbReference>
<dbReference type="PANTHER" id="PTHR32305">
    <property type="match status" value="1"/>
</dbReference>
<sequence length="1190" mass="132019">MFHCFQLRRHGHLLGLFLCLLAGIGCELPTTMRIAGTNLPGDVDGNGSVDIWDARSLDRSLTSQYFRVPNPDCADVSQNSKLDRGDFEAIQKRAQGLSTVEINVNADNQMPVVIGGVSSIVVADTFLPLNVNEGSVRITSQAAGYDSGECKLYHASHGRSLYYHWNTAGLLPANDYVIEVQLQKSLASLEAESPVDEAREDQATEDDSSPADTKTTVTSNASTVLLADRLIASVSDLVASVDASETDVESLELDESVAASNETAAADGESLEEATPEPSPAVEITKNKVQVSLIARARELPVLAEFIDLSLPYWDLDLQVARQYRYSAFAEPDISEFGRGWTHAYGLRLVEHTDGSIELLGVGPHGPHFVKTETGVYREVTGLAHKVVRDPDGSFQLITDDHLIWRFDASLTPLEVDDGQGHRVSLQYEEDRLVKVSDLSGQFLQFNYADELVESVSDSAGRTVQFQYDQNQNLVLVTRPAGEEIAYVYDDQQRLSNITRNDTIQRELAYYDDGLVRSIKGESEVLELDYSINAIGAGARTIKGSAGEILSEKIASDGRVLSRGIGADSHAVQFEYDDQFTLCKLTGLDNTVWKSVPEDSQTQLTFPGGAEMTWKKVPEQSATIVTDANGISTTLRYLEDGQLTHIQYPDGLTEVRRYFKEDDGTSIQRELRSGQKVQYWFDKRGLLQSMQINRQPKVVYQYDAVGNLTQATNGWGTLSFEYDESGRLTACKYPNGKSLVYTYDRLGRKESLASPGGQLVYSYDPAGRLRTLALADEMQLAEYVYDEVGLKSRRTANGVLHQFEYDRLGQVKSVVSESPSKQTLAARDYEYDNLSRITKVAIRGGQSKSFAYDSAGRLVTVKNGDEDRLSIAYDAVNNRTALSTKPVKANVLNQYSSTGDSTRFYDLDGNLNAVLQADKKTAYEHDSLGRLVRVRLPNQVVVSYQYDPLGRLASRTIGSQVTHFFWDGDRIVYSENNGGNDPRLYVWAPRLHTAEPSDRELVAMRRDATWHYCWQDAIGNVSEITDTEGQIVSSPQTDCFGNVIAGPDADVELPFRFKGAFYDSQTDLHYIHNRWYESSTATFLEPDQLATLSGQHPYAIAGCDPINGSRLQSDRWADAAEQSDNRGYDDPTNALWIQEVLGRYLCRSVHSLGPLRSPYRSPQGIMPRAEETRLLQAALKDPLRGLSISR</sequence>
<name>A0ABP9VVB2_9BACT</name>
<evidence type="ECO:0000259" key="3">
    <source>
        <dbReference type="Pfam" id="PF25023"/>
    </source>
</evidence>
<evidence type="ECO:0000256" key="2">
    <source>
        <dbReference type="SAM" id="MobiDB-lite"/>
    </source>
</evidence>
<proteinExistence type="predicted"/>
<evidence type="ECO:0000256" key="1">
    <source>
        <dbReference type="ARBA" id="ARBA00022737"/>
    </source>
</evidence>
<feature type="region of interest" description="Disordered" evidence="2">
    <location>
        <begin position="250"/>
        <end position="281"/>
    </location>
</feature>
<dbReference type="InterPro" id="IPR036439">
    <property type="entry name" value="Dockerin_dom_sf"/>
</dbReference>
<accession>A0ABP9VVB2</accession>
<dbReference type="Gene3D" id="2.180.10.10">
    <property type="entry name" value="RHS repeat-associated core"/>
    <property type="match status" value="2"/>
</dbReference>
<dbReference type="Gene3D" id="1.10.1330.10">
    <property type="entry name" value="Dockerin domain"/>
    <property type="match status" value="1"/>
</dbReference>
<dbReference type="EMBL" id="BAABRO010000012">
    <property type="protein sequence ID" value="GAA5509070.1"/>
    <property type="molecule type" value="Genomic_DNA"/>
</dbReference>
<dbReference type="InterPro" id="IPR031325">
    <property type="entry name" value="RHS_repeat"/>
</dbReference>
<reference evidence="4 5" key="1">
    <citation type="submission" date="2024-02" db="EMBL/GenBank/DDBJ databases">
        <title>Rhodopirellula caenicola NBRC 110016.</title>
        <authorList>
            <person name="Ichikawa N."/>
            <person name="Katano-Makiyama Y."/>
            <person name="Hidaka K."/>
        </authorList>
    </citation>
    <scope>NUCLEOTIDE SEQUENCE [LARGE SCALE GENOMIC DNA]</scope>
    <source>
        <strain evidence="4 5">NBRC 110016</strain>
    </source>
</reference>
<keyword evidence="5" id="KW-1185">Reference proteome</keyword>
<dbReference type="InterPro" id="IPR022385">
    <property type="entry name" value="Rhs_assc_core"/>
</dbReference>
<evidence type="ECO:0000313" key="4">
    <source>
        <dbReference type="EMBL" id="GAA5509070.1"/>
    </source>
</evidence>
<dbReference type="SUPFAM" id="SSF63446">
    <property type="entry name" value="Type I dockerin domain"/>
    <property type="match status" value="1"/>
</dbReference>
<dbReference type="InterPro" id="IPR050708">
    <property type="entry name" value="T6SS_VgrG/RHS"/>
</dbReference>
<keyword evidence="1" id="KW-0677">Repeat</keyword>
<protein>
    <recommendedName>
        <fullName evidence="3">Teneurin-like YD-shell domain-containing protein</fullName>
    </recommendedName>
</protein>
<evidence type="ECO:0000313" key="5">
    <source>
        <dbReference type="Proteomes" id="UP001416858"/>
    </source>
</evidence>
<dbReference type="Pfam" id="PF25023">
    <property type="entry name" value="TEN_YD-shell"/>
    <property type="match status" value="1"/>
</dbReference>
<dbReference type="Pfam" id="PF05593">
    <property type="entry name" value="RHS_repeat"/>
    <property type="match status" value="1"/>
</dbReference>
<feature type="domain" description="Teneurin-like YD-shell" evidence="3">
    <location>
        <begin position="802"/>
        <end position="1087"/>
    </location>
</feature>
<dbReference type="RefSeq" id="WP_345685830.1">
    <property type="nucleotide sequence ID" value="NZ_BAABRO010000012.1"/>
</dbReference>
<dbReference type="NCBIfam" id="TIGR01643">
    <property type="entry name" value="YD_repeat_2x"/>
    <property type="match status" value="3"/>
</dbReference>